<proteinExistence type="predicted"/>
<evidence type="ECO:0000256" key="3">
    <source>
        <dbReference type="ARBA" id="ARBA00022741"/>
    </source>
</evidence>
<organism evidence="8 9">
    <name type="scientific">Oncorhynchus mykiss</name>
    <name type="common">Rainbow trout</name>
    <name type="synonym">Salmo gairdneri</name>
    <dbReference type="NCBI Taxonomy" id="8022"/>
    <lineage>
        <taxon>Eukaryota</taxon>
        <taxon>Metazoa</taxon>
        <taxon>Chordata</taxon>
        <taxon>Craniata</taxon>
        <taxon>Vertebrata</taxon>
        <taxon>Euteleostomi</taxon>
        <taxon>Actinopterygii</taxon>
        <taxon>Neopterygii</taxon>
        <taxon>Teleostei</taxon>
        <taxon>Protacanthopterygii</taxon>
        <taxon>Salmoniformes</taxon>
        <taxon>Salmonidae</taxon>
        <taxon>Salmoninae</taxon>
        <taxon>Oncorhynchus</taxon>
    </lineage>
</organism>
<keyword evidence="4" id="KW-0418">Kinase</keyword>
<name>A0A060YXP1_ONCMY</name>
<dbReference type="GO" id="GO:0005524">
    <property type="term" value="F:ATP binding"/>
    <property type="evidence" value="ECO:0007669"/>
    <property type="project" value="UniProtKB-KW"/>
</dbReference>
<feature type="region of interest" description="Disordered" evidence="6">
    <location>
        <begin position="162"/>
        <end position="190"/>
    </location>
</feature>
<reference evidence="8" key="1">
    <citation type="journal article" date="2014" name="Nat. Commun.">
        <title>The rainbow trout genome provides novel insights into evolution after whole-genome duplication in vertebrates.</title>
        <authorList>
            <person name="Berthelot C."/>
            <person name="Brunet F."/>
            <person name="Chalopin D."/>
            <person name="Juanchich A."/>
            <person name="Bernard M."/>
            <person name="Noel B."/>
            <person name="Bento P."/>
            <person name="Da Silva C."/>
            <person name="Labadie K."/>
            <person name="Alberti A."/>
            <person name="Aury J.M."/>
            <person name="Louis A."/>
            <person name="Dehais P."/>
            <person name="Bardou P."/>
            <person name="Montfort J."/>
            <person name="Klopp C."/>
            <person name="Cabau C."/>
            <person name="Gaspin C."/>
            <person name="Thorgaard G.H."/>
            <person name="Boussaha M."/>
            <person name="Quillet E."/>
            <person name="Guyomard R."/>
            <person name="Galiana D."/>
            <person name="Bobe J."/>
            <person name="Volff J.N."/>
            <person name="Genet C."/>
            <person name="Wincker P."/>
            <person name="Jaillon O."/>
            <person name="Roest Crollius H."/>
            <person name="Guiguen Y."/>
        </authorList>
    </citation>
    <scope>NUCLEOTIDE SEQUENCE [LARGE SCALE GENOMIC DNA]</scope>
</reference>
<dbReference type="Pfam" id="PF00069">
    <property type="entry name" value="Pkinase"/>
    <property type="match status" value="1"/>
</dbReference>
<keyword evidence="3" id="KW-0547">Nucleotide-binding</keyword>
<dbReference type="PaxDb" id="8022-A0A060YXP1"/>
<gene>
    <name evidence="8" type="ORF">GSONMT00042394001</name>
</gene>
<dbReference type="STRING" id="8022.A0A060YXP1"/>
<dbReference type="InterPro" id="IPR011009">
    <property type="entry name" value="Kinase-like_dom_sf"/>
</dbReference>
<accession>A0A060YXP1</accession>
<reference evidence="8" key="2">
    <citation type="submission" date="2014-03" db="EMBL/GenBank/DDBJ databases">
        <authorList>
            <person name="Genoscope - CEA"/>
        </authorList>
    </citation>
    <scope>NUCLEOTIDE SEQUENCE</scope>
</reference>
<evidence type="ECO:0000256" key="4">
    <source>
        <dbReference type="ARBA" id="ARBA00022777"/>
    </source>
</evidence>
<dbReference type="AlphaFoldDB" id="A0A060YXP1"/>
<keyword evidence="5" id="KW-0067">ATP-binding</keyword>
<dbReference type="PANTHER" id="PTHR11584:SF391">
    <property type="entry name" value="MITOGEN-ACTIVATED PROTEIN KINASE KINASE KINASE 6"/>
    <property type="match status" value="1"/>
</dbReference>
<evidence type="ECO:0000256" key="2">
    <source>
        <dbReference type="ARBA" id="ARBA00022679"/>
    </source>
</evidence>
<keyword evidence="1" id="KW-0723">Serine/threonine-protein kinase</keyword>
<evidence type="ECO:0000313" key="8">
    <source>
        <dbReference type="EMBL" id="CDQ96357.1"/>
    </source>
</evidence>
<keyword evidence="2" id="KW-0808">Transferase</keyword>
<dbReference type="Proteomes" id="UP000193380">
    <property type="component" value="Unassembled WGS sequence"/>
</dbReference>
<sequence>MTLVYVAYSTTNVLWGKSIWCKKQVIFSQGDNVLINTYSGVLKISDFGTSKRLAGINPCTETFTGTLQYMAPEIIDQGPRGYGKPADIWSLGCTIIEMATGKPPFHELGSPQAAMFKVGMFKIHPEVPECMSGEAKVCIMSCFTPDPDNRATASELLKDSFLKSTSRRKAKPEPGTLPTDAGESSSLLSS</sequence>
<dbReference type="PROSITE" id="PS50011">
    <property type="entry name" value="PROTEIN_KINASE_DOM"/>
    <property type="match status" value="1"/>
</dbReference>
<dbReference type="EMBL" id="FR925341">
    <property type="protein sequence ID" value="CDQ96357.1"/>
    <property type="molecule type" value="Genomic_DNA"/>
</dbReference>
<feature type="domain" description="Protein kinase" evidence="7">
    <location>
        <begin position="1"/>
        <end position="162"/>
    </location>
</feature>
<evidence type="ECO:0000256" key="5">
    <source>
        <dbReference type="ARBA" id="ARBA00022840"/>
    </source>
</evidence>
<evidence type="ECO:0000313" key="9">
    <source>
        <dbReference type="Proteomes" id="UP000193380"/>
    </source>
</evidence>
<dbReference type="SUPFAM" id="SSF56112">
    <property type="entry name" value="Protein kinase-like (PK-like)"/>
    <property type="match status" value="1"/>
</dbReference>
<dbReference type="PANTHER" id="PTHR11584">
    <property type="entry name" value="SERINE/THREONINE PROTEIN KINASE"/>
    <property type="match status" value="1"/>
</dbReference>
<dbReference type="GO" id="GO:0033554">
    <property type="term" value="P:cellular response to stress"/>
    <property type="evidence" value="ECO:0007669"/>
    <property type="project" value="TreeGrafter"/>
</dbReference>
<dbReference type="SMART" id="SM00220">
    <property type="entry name" value="S_TKc"/>
    <property type="match status" value="1"/>
</dbReference>
<dbReference type="Gene3D" id="1.10.510.10">
    <property type="entry name" value="Transferase(Phosphotransferase) domain 1"/>
    <property type="match status" value="1"/>
</dbReference>
<dbReference type="GO" id="GO:0004709">
    <property type="term" value="F:MAP kinase kinase kinase activity"/>
    <property type="evidence" value="ECO:0007669"/>
    <property type="project" value="TreeGrafter"/>
</dbReference>
<evidence type="ECO:0000259" key="7">
    <source>
        <dbReference type="PROSITE" id="PS50011"/>
    </source>
</evidence>
<protein>
    <recommendedName>
        <fullName evidence="7">Protein kinase domain-containing protein</fullName>
    </recommendedName>
</protein>
<evidence type="ECO:0000256" key="6">
    <source>
        <dbReference type="SAM" id="MobiDB-lite"/>
    </source>
</evidence>
<evidence type="ECO:0000256" key="1">
    <source>
        <dbReference type="ARBA" id="ARBA00022527"/>
    </source>
</evidence>
<dbReference type="InterPro" id="IPR000719">
    <property type="entry name" value="Prot_kinase_dom"/>
</dbReference>